<dbReference type="InterPro" id="IPR001173">
    <property type="entry name" value="Glyco_trans_2-like"/>
</dbReference>
<dbReference type="GO" id="GO:0000030">
    <property type="term" value="F:mannosyltransferase activity"/>
    <property type="evidence" value="ECO:0007669"/>
    <property type="project" value="TreeGrafter"/>
</dbReference>
<keyword evidence="1 3" id="KW-0808">Transferase</keyword>
<sequence>MKISIIMAYYQRQALLDKTLESIDRSAVKDYELIIVDDASEPPLVCDRAKIIRVEKKNKWYTCSSVAWNMGFREATGDIIIIQSPECYHVGDVLTYALDNIKSNLYFSFGCYAIDQGETMNLQYGTMPAIGSYAIKSRTKKGWYNHSIHKPMGYHFCSAILRKDLDKIGGFDERYAHGWAFDDDDFIRRIRCKGMNVNIVDNPFVIHQYHSHFEFSQASVFGKPHLANMKIYKSGYDPNIPMDYSLNTIFYNGRDSLWTKIKENYDKFYVSYTGSKEQVIPRNLHMIWLGGDVPFKYIRLIATWKKYHSDWNFKIWNDKDAMAFDMINKVAYDGVDNLGVKSDIFRYEILYRYGGLYVDTDFECLKSFDDLLYLDFFAGGRAEEPQVANGLMACKPNDKYLKKIIDAITEKQHNMDFAVNRILKVAGAEFITTIYLEYIKNTTDKTILFPSSFFYPIPNSFRYEIRKDSLEDRIRTHSYVKPDTHCIHLWYTSWLKDEDLPLTVHTIPIKEKKEKGDSLVKFMLLTKMDNANKRRLPSSAKLKRSII</sequence>
<dbReference type="EMBL" id="MT141284">
    <property type="protein sequence ID" value="QJA57621.1"/>
    <property type="molecule type" value="Genomic_DNA"/>
</dbReference>
<dbReference type="PANTHER" id="PTHR32385:SF15">
    <property type="entry name" value="INOSITOL PHOSPHOCERAMIDE MANNOSYLTRANSFERASE 1"/>
    <property type="match status" value="1"/>
</dbReference>
<dbReference type="GO" id="GO:0016020">
    <property type="term" value="C:membrane"/>
    <property type="evidence" value="ECO:0007669"/>
    <property type="project" value="GOC"/>
</dbReference>
<organism evidence="3">
    <name type="scientific">viral metagenome</name>
    <dbReference type="NCBI Taxonomy" id="1070528"/>
    <lineage>
        <taxon>unclassified sequences</taxon>
        <taxon>metagenomes</taxon>
        <taxon>organismal metagenomes</taxon>
    </lineage>
</organism>
<evidence type="ECO:0000259" key="2">
    <source>
        <dbReference type="Pfam" id="PF00535"/>
    </source>
</evidence>
<dbReference type="Pfam" id="PF00535">
    <property type="entry name" value="Glycos_transf_2"/>
    <property type="match status" value="1"/>
</dbReference>
<protein>
    <submittedName>
        <fullName evidence="3">Putative glycosyltransferase</fullName>
    </submittedName>
</protein>
<evidence type="ECO:0000256" key="1">
    <source>
        <dbReference type="ARBA" id="ARBA00022679"/>
    </source>
</evidence>
<dbReference type="GO" id="GO:0051999">
    <property type="term" value="P:mannosyl-inositol phosphorylceramide biosynthetic process"/>
    <property type="evidence" value="ECO:0007669"/>
    <property type="project" value="TreeGrafter"/>
</dbReference>
<accession>A0A6M3IJV8</accession>
<reference evidence="3" key="1">
    <citation type="submission" date="2020-03" db="EMBL/GenBank/DDBJ databases">
        <title>The deep terrestrial virosphere.</title>
        <authorList>
            <person name="Holmfeldt K."/>
            <person name="Nilsson E."/>
            <person name="Simone D."/>
            <person name="Lopez-Fernandez M."/>
            <person name="Wu X."/>
            <person name="de Brujin I."/>
            <person name="Lundin D."/>
            <person name="Andersson A."/>
            <person name="Bertilsson S."/>
            <person name="Dopson M."/>
        </authorList>
    </citation>
    <scope>NUCLEOTIDE SEQUENCE</scope>
    <source>
        <strain evidence="3">MM415B01612</strain>
    </source>
</reference>
<dbReference type="AlphaFoldDB" id="A0A6M3IJV8"/>
<dbReference type="InterPro" id="IPR007577">
    <property type="entry name" value="GlycoTrfase_DXD_sugar-bd_CS"/>
</dbReference>
<dbReference type="InterPro" id="IPR029044">
    <property type="entry name" value="Nucleotide-diphossugar_trans"/>
</dbReference>
<dbReference type="Gene3D" id="3.90.550.10">
    <property type="entry name" value="Spore Coat Polysaccharide Biosynthesis Protein SpsA, Chain A"/>
    <property type="match status" value="1"/>
</dbReference>
<dbReference type="Pfam" id="PF04488">
    <property type="entry name" value="Gly_transf_sug"/>
    <property type="match status" value="1"/>
</dbReference>
<proteinExistence type="predicted"/>
<gene>
    <name evidence="3" type="ORF">MM415B01612_0006</name>
</gene>
<dbReference type="SUPFAM" id="SSF53448">
    <property type="entry name" value="Nucleotide-diphospho-sugar transferases"/>
    <property type="match status" value="2"/>
</dbReference>
<dbReference type="InterPro" id="IPR051706">
    <property type="entry name" value="Glycosyltransferase_domain"/>
</dbReference>
<dbReference type="PANTHER" id="PTHR32385">
    <property type="entry name" value="MANNOSYL PHOSPHORYLINOSITOL CERAMIDE SYNTHASE"/>
    <property type="match status" value="1"/>
</dbReference>
<dbReference type="Gene3D" id="3.90.550.20">
    <property type="match status" value="1"/>
</dbReference>
<name>A0A6M3IJV8_9ZZZZ</name>
<feature type="domain" description="Glycosyltransferase 2-like" evidence="2">
    <location>
        <begin position="4"/>
        <end position="168"/>
    </location>
</feature>
<evidence type="ECO:0000313" key="3">
    <source>
        <dbReference type="EMBL" id="QJA57621.1"/>
    </source>
</evidence>